<keyword evidence="7" id="KW-0966">Cell projection</keyword>
<dbReference type="SMART" id="SM00320">
    <property type="entry name" value="WD40"/>
    <property type="match status" value="3"/>
</dbReference>
<comment type="subcellular location">
    <subcellularLocation>
        <location evidence="1">Cell projection</location>
        <location evidence="1">Cilium</location>
    </subcellularLocation>
    <subcellularLocation>
        <location evidence="2">Cytoplasm</location>
    </subcellularLocation>
</comment>
<evidence type="ECO:0000259" key="10">
    <source>
        <dbReference type="Pfam" id="PF23387"/>
    </source>
</evidence>
<proteinExistence type="predicted"/>
<evidence type="ECO:0000256" key="7">
    <source>
        <dbReference type="ARBA" id="ARBA00023273"/>
    </source>
</evidence>
<dbReference type="SUPFAM" id="SSF69322">
    <property type="entry name" value="Tricorn protease domain 2"/>
    <property type="match status" value="1"/>
</dbReference>
<evidence type="ECO:0000256" key="5">
    <source>
        <dbReference type="ARBA" id="ARBA00022737"/>
    </source>
</evidence>
<dbReference type="Gene3D" id="2.130.10.10">
    <property type="entry name" value="YVTN repeat-like/Quinoprotein amine dehydrogenase"/>
    <property type="match status" value="2"/>
</dbReference>
<keyword evidence="4 8" id="KW-0853">WD repeat</keyword>
<evidence type="ECO:0000256" key="3">
    <source>
        <dbReference type="ARBA" id="ARBA00022490"/>
    </source>
</evidence>
<evidence type="ECO:0000256" key="6">
    <source>
        <dbReference type="ARBA" id="ARBA00023069"/>
    </source>
</evidence>
<dbReference type="GO" id="GO:1905515">
    <property type="term" value="P:non-motile cilium assembly"/>
    <property type="evidence" value="ECO:0007669"/>
    <property type="project" value="TreeGrafter"/>
</dbReference>
<dbReference type="PROSITE" id="PS50082">
    <property type="entry name" value="WD_REPEATS_2"/>
    <property type="match status" value="1"/>
</dbReference>
<keyword evidence="6" id="KW-0969">Cilium</keyword>
<name>A0A812TX77_9DINO</name>
<dbReference type="InterPro" id="IPR001680">
    <property type="entry name" value="WD40_rpt"/>
</dbReference>
<dbReference type="GO" id="GO:0035721">
    <property type="term" value="P:intraciliary retrograde transport"/>
    <property type="evidence" value="ECO:0007669"/>
    <property type="project" value="TreeGrafter"/>
</dbReference>
<dbReference type="InterPro" id="IPR015943">
    <property type="entry name" value="WD40/YVTN_repeat-like_dom_sf"/>
</dbReference>
<dbReference type="Gene3D" id="1.25.40.470">
    <property type="match status" value="2"/>
</dbReference>
<dbReference type="Pfam" id="PF24797">
    <property type="entry name" value="Beta-prop_WDR35_TULP_N"/>
    <property type="match status" value="1"/>
</dbReference>
<dbReference type="PANTHER" id="PTHR12764">
    <property type="entry name" value="WD REPEAT DOMAIN-RELATED"/>
    <property type="match status" value="1"/>
</dbReference>
<evidence type="ECO:0000256" key="9">
    <source>
        <dbReference type="SAM" id="MobiDB-lite"/>
    </source>
</evidence>
<feature type="repeat" description="WD" evidence="8">
    <location>
        <begin position="732"/>
        <end position="763"/>
    </location>
</feature>
<dbReference type="FunFam" id="1.25.40.470:FF:000004">
    <property type="entry name" value="WD repeat-containing protein 35"/>
    <property type="match status" value="1"/>
</dbReference>
<organism evidence="13 14">
    <name type="scientific">Symbiodinium natans</name>
    <dbReference type="NCBI Taxonomy" id="878477"/>
    <lineage>
        <taxon>Eukaryota</taxon>
        <taxon>Sar</taxon>
        <taxon>Alveolata</taxon>
        <taxon>Dinophyceae</taxon>
        <taxon>Suessiales</taxon>
        <taxon>Symbiodiniaceae</taxon>
        <taxon>Symbiodinium</taxon>
    </lineage>
</organism>
<protein>
    <submittedName>
        <fullName evidence="13">Wdr35 protein</fullName>
    </submittedName>
</protein>
<evidence type="ECO:0000313" key="13">
    <source>
        <dbReference type="EMBL" id="CAE7542624.1"/>
    </source>
</evidence>
<sequence>MASFGLTQLPGFSRQTYSNATKVAINTWLAELVAGTRAVGEQTVVWSLLLETRELQTLSALRATGLQAWKNVKQLHKQPLHFASSRCPGFDFVWLDYYECNLAEVIPWSAKADLRTLFAASLLRPHCILAVTLSGSLELRPCQRGELVDALVLCVRAAAREAHRQAVGKVEPEVLLNFSPCPPRPLEVALLGTMEYKAPTPMVLAAFVVDHDADSGLLARKPVAEGLSFVPGADWRVGLGLASGLELPLARALRFAAKAFATSAERGARALALESVKLLPVTQALEAFGCTVLSSLPDQLEAEVAAAIHEREIGVLSGAALLEYLQHLASRTPREMFAVAWLGYDAGRACTSTQLHSCSDWSHLNELLALQLLSPDALLAVTVAYVSTAEVWLGSAVDWTLAGLRQACFRHGYSIAAVSVMKFTANNSRLAVFVRLGSQTTTEVGLLPPALLEAPGCEEAAVEFHRNWDESRVKAPSLEGKRLQKLLPLLRQLLAAGGAMGATALIHEPGFVTLVPELRRACHNRLICCVCDDPVVLRELDRRGHEVVESSAVQDEILQGCGVLALLEDCGPVAWRRRWQDLAVRWLRLHLGVDDKLLILLLEASQLQLAMDLLGELKMEAGGTILTGFSFVQGSRRWVFAALALAQVSAPARLALPQVQGIQLLCLDVYLSKKIAIPHQLALQVVSWNSAQGWIACGGESGLLKVLKLESTSDGAAKAAAGQSNLSMNQTLEGHQGTIMVITWNENFRKLTTSDQNGLIIVWMLHRGIWFEEMINNRNRSVVRDMKWSADCQKICIIYEDGAVIVGTVDGQRLWGKEVKTQLAFVEWSPDGKNILFCTLNGEVHVYDNEGIYSHKVPIYCLDSGTEGTVAIAGIDWFAGPNGPENQTPTLCLGFENGRVQIMRSDADDKPVLLDTQLRCTGLKWDPNGSVIAIAGVQSQGASAADREVGIVQFYAPSGQHLRSLRVPGQNLRSISWEGSGLRLALAVDSHIFFANIRPDYLWGYFSKTLVYAVLRKERNEHVVVFWDTHSDEKYTKYIKHVTHIRSSEEYCVLVTKADDASGQHIVIVCNDIGSPVDSKYMQLDPVHVAMTNSHVIVTSEDIVYIWSYRTSVSRQAQGDLASAAGMGIKQKRAEMMFHIDESFAPGSGTHDKESFVPPSMTTQDPIACICATEQCLLIARESGVVHRYALPHLSLEARFTIRCRPQVIAANCDSTRMSVIDINGVLLLFDIEIVNHGFFSQHAETNSQDNGPGKQLDFERKDVWNMRWATDNPDLFAIMEKTRMYIVRGLQPEEPVLSNAYICAFKDLQIQSVLIDEVIQNPENPRKEVLLDFETKSLRDTRDILTKVSNLKDAFNYVDANPHPRLWRLLAEAALEQLEFGVAEKAFVRFEDYQGIQLVKRLRLLDDRVKQKAEVAAYFQRFDEAESLYREIDRKDLAIDLRVRLGDWFRVIQLAHGANEELLHQAWSAIGDYYADRCKWPNAANYYAKAGNNAALVDTYYFLEDYDSLERLIPQLPEGSPLLTEVGNKFASVGLCEQAVQAYLRHGDVKTAVDTCVLLNQWELAVNLAQQHNFQQIEGLLAKYAQHLLDKNKKIEAAKAVVQYFGSAALPEGKPPHGGQGSKFEARTPAAFKKKQSAVPLGAADLMHLSMLRLCGLPIIPNSLLCLHVQLSDRSQAAKLLNQMAREMPGLVQCSGRGSRSSSDSQEDTHSSNFGLLS</sequence>
<feature type="region of interest" description="Disordered" evidence="9">
    <location>
        <begin position="1693"/>
        <end position="1719"/>
    </location>
</feature>
<evidence type="ECO:0000256" key="2">
    <source>
        <dbReference type="ARBA" id="ARBA00004496"/>
    </source>
</evidence>
<evidence type="ECO:0000256" key="8">
    <source>
        <dbReference type="PROSITE-ProRule" id="PRU00221"/>
    </source>
</evidence>
<dbReference type="Pfam" id="PF23390">
    <property type="entry name" value="Beta-prop_WDR35_2nd"/>
    <property type="match status" value="1"/>
</dbReference>
<dbReference type="OrthoDB" id="10260567at2759"/>
<dbReference type="Pfam" id="PF23387">
    <property type="entry name" value="TPR_IFT80_172"/>
    <property type="match status" value="1"/>
</dbReference>
<evidence type="ECO:0000259" key="12">
    <source>
        <dbReference type="Pfam" id="PF24797"/>
    </source>
</evidence>
<dbReference type="EMBL" id="CAJNDS010002606">
    <property type="protein sequence ID" value="CAE7542624.1"/>
    <property type="molecule type" value="Genomic_DNA"/>
</dbReference>
<dbReference type="GO" id="GO:0030991">
    <property type="term" value="C:intraciliary transport particle A"/>
    <property type="evidence" value="ECO:0007669"/>
    <property type="project" value="TreeGrafter"/>
</dbReference>
<dbReference type="InterPro" id="IPR036322">
    <property type="entry name" value="WD40_repeat_dom_sf"/>
</dbReference>
<comment type="caution">
    <text evidence="13">The sequence shown here is derived from an EMBL/GenBank/DDBJ whole genome shotgun (WGS) entry which is preliminary data.</text>
</comment>
<keyword evidence="5" id="KW-0677">Repeat</keyword>
<dbReference type="PROSITE" id="PS50294">
    <property type="entry name" value="WD_REPEATS_REGION"/>
    <property type="match status" value="1"/>
</dbReference>
<evidence type="ECO:0000256" key="4">
    <source>
        <dbReference type="ARBA" id="ARBA00022574"/>
    </source>
</evidence>
<evidence type="ECO:0000313" key="14">
    <source>
        <dbReference type="Proteomes" id="UP000604046"/>
    </source>
</evidence>
<reference evidence="13" key="1">
    <citation type="submission" date="2021-02" db="EMBL/GenBank/DDBJ databases">
        <authorList>
            <person name="Dougan E. K."/>
            <person name="Rhodes N."/>
            <person name="Thang M."/>
            <person name="Chan C."/>
        </authorList>
    </citation>
    <scope>NUCLEOTIDE SEQUENCE</scope>
</reference>
<feature type="domain" description="IFT121 second beta-propeller" evidence="11">
    <location>
        <begin position="1003"/>
        <end position="1335"/>
    </location>
</feature>
<dbReference type="GO" id="GO:0061512">
    <property type="term" value="P:protein localization to cilium"/>
    <property type="evidence" value="ECO:0007669"/>
    <property type="project" value="TreeGrafter"/>
</dbReference>
<dbReference type="InterPro" id="IPR056157">
    <property type="entry name" value="TPR_IFT80_172_dom"/>
</dbReference>
<dbReference type="InterPro" id="IPR039857">
    <property type="entry name" value="Ift122/121"/>
</dbReference>
<feature type="domain" description="IFT121/TULP4 N-terminal" evidence="12">
    <location>
        <begin position="669"/>
        <end position="998"/>
    </location>
</feature>
<keyword evidence="3" id="KW-0963">Cytoplasm</keyword>
<evidence type="ECO:0000256" key="1">
    <source>
        <dbReference type="ARBA" id="ARBA00004138"/>
    </source>
</evidence>
<accession>A0A812TX77</accession>
<dbReference type="PANTHER" id="PTHR12764:SF5">
    <property type="entry name" value="LD29485P"/>
    <property type="match status" value="1"/>
</dbReference>
<dbReference type="Proteomes" id="UP000604046">
    <property type="component" value="Unassembled WGS sequence"/>
</dbReference>
<evidence type="ECO:0000259" key="11">
    <source>
        <dbReference type="Pfam" id="PF23390"/>
    </source>
</evidence>
<gene>
    <name evidence="13" type="primary">Wdr35</name>
    <name evidence="13" type="ORF">SNAT2548_LOCUS30425</name>
</gene>
<feature type="compositionally biased region" description="Low complexity" evidence="9">
    <location>
        <begin position="1696"/>
        <end position="1705"/>
    </location>
</feature>
<dbReference type="SUPFAM" id="SSF50978">
    <property type="entry name" value="WD40 repeat-like"/>
    <property type="match status" value="1"/>
</dbReference>
<dbReference type="GO" id="GO:0097730">
    <property type="term" value="C:non-motile cilium"/>
    <property type="evidence" value="ECO:0007669"/>
    <property type="project" value="TreeGrafter"/>
</dbReference>
<dbReference type="InterPro" id="IPR056158">
    <property type="entry name" value="Beta-prop_IFT121_2nd"/>
</dbReference>
<dbReference type="GO" id="GO:0005737">
    <property type="term" value="C:cytoplasm"/>
    <property type="evidence" value="ECO:0007669"/>
    <property type="project" value="UniProtKB-SubCell"/>
</dbReference>
<dbReference type="InterPro" id="IPR056159">
    <property type="entry name" value="Beta-prop_IFT121_TULP_N"/>
</dbReference>
<feature type="domain" description="IFT80/172/WDR35 TPR" evidence="10">
    <location>
        <begin position="1367"/>
        <end position="1459"/>
    </location>
</feature>
<keyword evidence="14" id="KW-1185">Reference proteome</keyword>